<keyword evidence="6" id="KW-0804">Transcription</keyword>
<feature type="domain" description="Histidine kinase" evidence="10">
    <location>
        <begin position="898"/>
        <end position="1119"/>
    </location>
</feature>
<dbReference type="Proteomes" id="UP001597476">
    <property type="component" value="Unassembled WGS sequence"/>
</dbReference>
<gene>
    <name evidence="12" type="ORF">ACFSR8_04345</name>
</gene>
<dbReference type="Pfam" id="PF07494">
    <property type="entry name" value="Reg_prop"/>
    <property type="match status" value="5"/>
</dbReference>
<dbReference type="CDD" id="cd00082">
    <property type="entry name" value="HisKA"/>
    <property type="match status" value="1"/>
</dbReference>
<dbReference type="InterPro" id="IPR015943">
    <property type="entry name" value="WD40/YVTN_repeat-like_dom_sf"/>
</dbReference>
<evidence type="ECO:0000256" key="4">
    <source>
        <dbReference type="ARBA" id="ARBA00023015"/>
    </source>
</evidence>
<dbReference type="PANTHER" id="PTHR43547:SF2">
    <property type="entry name" value="HYBRID SIGNAL TRANSDUCTION HISTIDINE KINASE C"/>
    <property type="match status" value="1"/>
</dbReference>
<feature type="modified residue" description="4-aspartylphosphate" evidence="7">
    <location>
        <position position="1217"/>
    </location>
</feature>
<dbReference type="InterPro" id="IPR001789">
    <property type="entry name" value="Sig_transdc_resp-reg_receiver"/>
</dbReference>
<dbReference type="PRINTS" id="PR00344">
    <property type="entry name" value="BCTRLSENSOR"/>
</dbReference>
<evidence type="ECO:0000256" key="6">
    <source>
        <dbReference type="ARBA" id="ARBA00023163"/>
    </source>
</evidence>
<evidence type="ECO:0000313" key="13">
    <source>
        <dbReference type="Proteomes" id="UP001597476"/>
    </source>
</evidence>
<dbReference type="InterPro" id="IPR009057">
    <property type="entry name" value="Homeodomain-like_sf"/>
</dbReference>
<dbReference type="PROSITE" id="PS00041">
    <property type="entry name" value="HTH_ARAC_FAMILY_1"/>
    <property type="match status" value="1"/>
</dbReference>
<dbReference type="Gene3D" id="2.130.10.10">
    <property type="entry name" value="YVTN repeat-like/Quinoprotein amine dehydrogenase"/>
    <property type="match status" value="2"/>
</dbReference>
<dbReference type="Gene3D" id="1.10.287.130">
    <property type="match status" value="1"/>
</dbReference>
<dbReference type="Gene3D" id="2.60.40.10">
    <property type="entry name" value="Immunoglobulins"/>
    <property type="match status" value="1"/>
</dbReference>
<dbReference type="SMART" id="SM00388">
    <property type="entry name" value="HisKA"/>
    <property type="match status" value="1"/>
</dbReference>
<comment type="caution">
    <text evidence="12">The sequence shown here is derived from an EMBL/GenBank/DDBJ whole genome shotgun (WGS) entry which is preliminary data.</text>
</comment>
<evidence type="ECO:0000259" key="10">
    <source>
        <dbReference type="PROSITE" id="PS50109"/>
    </source>
</evidence>
<dbReference type="PROSITE" id="PS50110">
    <property type="entry name" value="RESPONSE_REGULATORY"/>
    <property type="match status" value="1"/>
</dbReference>
<name>A0ABW5TA61_9FLAO</name>
<dbReference type="InterPro" id="IPR018060">
    <property type="entry name" value="HTH_AraC"/>
</dbReference>
<keyword evidence="8" id="KW-0472">Membrane</keyword>
<dbReference type="InterPro" id="IPR011123">
    <property type="entry name" value="Y_Y_Y"/>
</dbReference>
<dbReference type="SMART" id="SM00387">
    <property type="entry name" value="HATPase_c"/>
    <property type="match status" value="1"/>
</dbReference>
<dbReference type="InterPro" id="IPR036890">
    <property type="entry name" value="HATPase_C_sf"/>
</dbReference>
<dbReference type="SUPFAM" id="SSF63829">
    <property type="entry name" value="Calcium-dependent phosphotriesterase"/>
    <property type="match status" value="3"/>
</dbReference>
<protein>
    <recommendedName>
        <fullName evidence="2">histidine kinase</fullName>
        <ecNumber evidence="2">2.7.13.3</ecNumber>
    </recommendedName>
</protein>
<dbReference type="SMART" id="SM00448">
    <property type="entry name" value="REC"/>
    <property type="match status" value="1"/>
</dbReference>
<dbReference type="RefSeq" id="WP_380289425.1">
    <property type="nucleotide sequence ID" value="NZ_JBHULY010000006.1"/>
</dbReference>
<dbReference type="EMBL" id="JBHULY010000006">
    <property type="protein sequence ID" value="MFD2725433.1"/>
    <property type="molecule type" value="Genomic_DNA"/>
</dbReference>
<dbReference type="InterPro" id="IPR004358">
    <property type="entry name" value="Sig_transdc_His_kin-like_C"/>
</dbReference>
<dbReference type="InterPro" id="IPR013783">
    <property type="entry name" value="Ig-like_fold"/>
</dbReference>
<evidence type="ECO:0000256" key="3">
    <source>
        <dbReference type="ARBA" id="ARBA00022553"/>
    </source>
</evidence>
<proteinExistence type="predicted"/>
<dbReference type="Gene3D" id="3.30.565.10">
    <property type="entry name" value="Histidine kinase-like ATPase, C-terminal domain"/>
    <property type="match status" value="1"/>
</dbReference>
<dbReference type="PROSITE" id="PS01124">
    <property type="entry name" value="HTH_ARAC_FAMILY_2"/>
    <property type="match status" value="1"/>
</dbReference>
<keyword evidence="5" id="KW-0238">DNA-binding</keyword>
<dbReference type="InterPro" id="IPR036097">
    <property type="entry name" value="HisK_dim/P_sf"/>
</dbReference>
<keyword evidence="4" id="KW-0805">Transcription regulation</keyword>
<dbReference type="Gene3D" id="1.10.10.60">
    <property type="entry name" value="Homeodomain-like"/>
    <property type="match status" value="2"/>
</dbReference>
<reference evidence="13" key="1">
    <citation type="journal article" date="2019" name="Int. J. Syst. Evol. Microbiol.">
        <title>The Global Catalogue of Microorganisms (GCM) 10K type strain sequencing project: providing services to taxonomists for standard genome sequencing and annotation.</title>
        <authorList>
            <consortium name="The Broad Institute Genomics Platform"/>
            <consortium name="The Broad Institute Genome Sequencing Center for Infectious Disease"/>
            <person name="Wu L."/>
            <person name="Ma J."/>
        </authorList>
    </citation>
    <scope>NUCLEOTIDE SEQUENCE [LARGE SCALE GENOMIC DNA]</scope>
    <source>
        <strain evidence="13">KCTC 42398</strain>
    </source>
</reference>
<evidence type="ECO:0000256" key="8">
    <source>
        <dbReference type="SAM" id="Phobius"/>
    </source>
</evidence>
<keyword evidence="3 7" id="KW-0597">Phosphoprotein</keyword>
<feature type="domain" description="HTH araC/xylS-type" evidence="9">
    <location>
        <begin position="1316"/>
        <end position="1415"/>
    </location>
</feature>
<dbReference type="InterPro" id="IPR003661">
    <property type="entry name" value="HisK_dim/P_dom"/>
</dbReference>
<accession>A0ABW5TA61</accession>
<dbReference type="InterPro" id="IPR011110">
    <property type="entry name" value="Reg_prop"/>
</dbReference>
<organism evidence="12 13">
    <name type="scientific">Hyunsoonleella rubra</name>
    <dbReference type="NCBI Taxonomy" id="1737062"/>
    <lineage>
        <taxon>Bacteria</taxon>
        <taxon>Pseudomonadati</taxon>
        <taxon>Bacteroidota</taxon>
        <taxon>Flavobacteriia</taxon>
        <taxon>Flavobacteriales</taxon>
        <taxon>Flavobacteriaceae</taxon>
    </lineage>
</organism>
<comment type="catalytic activity">
    <reaction evidence="1">
        <text>ATP + protein L-histidine = ADP + protein N-phospho-L-histidine.</text>
        <dbReference type="EC" id="2.7.13.3"/>
    </reaction>
</comment>
<dbReference type="SUPFAM" id="SSF47384">
    <property type="entry name" value="Homodimeric domain of signal transducing histidine kinase"/>
    <property type="match status" value="1"/>
</dbReference>
<dbReference type="Pfam" id="PF07495">
    <property type="entry name" value="Y_Y_Y"/>
    <property type="match status" value="1"/>
</dbReference>
<sequence>MIKTIRKFYLVGFFLIVYTSMFSQWRLHQTGADEGLSHNRVTSIIQDKNGYLWFATLNGVNKYDGYSMKHYNYGAGNKGLSSSVIFKLFEDKDGFIWVGTISGLNRINPDTGKIDTYFKSGNTPVFTGKNRIYQSESGIFLISSLDGIKFFEIDDKGKLKYEFFLNKYGGVKLNIENIKPSANGKFWLLTPSKTVKLHQIDVIRDGTTPKLSIKATDYTDSLFDSESTVLDILEYPKNMFWAINEDLELLNIKLNADLKVVESKKIELKASMNPSQLKEQRLINMSGDKEGRIWIAGNRLLLNYNVESGEIKNLSNDKQLKNVIDNQDFQKIFIDNSNVLWLCALTNGLFKMDLESHSFSNSTEYLNSKYSSQLFKSQIVTICEDKKGNFWFGTEDGIITALDKDVFKNNQSNTTGSPIIYLDSVKGIKADKATMFPEVKRLISDSEGAIWVGALNGLFKIQYNEISETYNIKEIDDIKDDFGNIIDNRVFAIKEDRQGNIWFGSWGKGVIKMSFNKQTNSYYAVNYKASSKDSTSLSSNNVRDIIEDDQGVMWVATVNGLNKLNRSSTGEITFEKFYNNPEDSNSLSSSHIVDIHQAKNGDLYIGTYGGGLNRLSYSNKDDYKFTHYTVEDGLPSDVVSQLKEDFKGNIWSIHTRQISKLNPSTGKIIYFEKEDGFNVDQFVDNAMEFTSSGMMLCGGVGGFTFFHPNNLTVNTQKPQVTLTDFKLFNESIEVNEKIDGKIILNKGLNETEKIVLPYDLNSFEFEFSSMHFSNPKKNRCKFVLEGFEEKSHSTTGQERKFASYTNVPPGDYVFKVYGSNSSSIWSDVPKEIMITITPPWYLTTTAILFFIFLLGVIGFIVNRVRWNQIKLKNQIKLESALHEKSEEMNQMKLRFFTNISHELRTPLTLIIGPLQQIMEGSNDAKYLQRLNAIMYKNSTRLLKLINQLLDFRSAESGNVNLIVEEGDFVSFLTEIYKAFEEIAIERQVDFKFKSNKKSIEGWFDNDKIEKVVYNLLSNAFKFTPSGKSITINIDKKNIGGKDCAIIKVVDEGVGISSEDLSSVFERFYQVKKESNSIQTGSGLGLAYTKRLVEIHKGTISMDSTVNKGTACTVSIPISKEEYEDDSMLEIQPKQYDFSFVKNEVKDFKSDLITPPRATKKVEHTKDTPTLLIVEDNADLREYLSNYFENYYKVINAKNGQEGLDIALKMGPDIIISDLMMPIMNGVEMCKTIKNDINTSHIPVIILTAKLGLENEKEGLEAGADEFVLKPFNMEILRLRVNNILKTKQQWAEKFKTKSTPSSWKELSSKLDKDFLKKSFKFIDKNIDNSDYSVEKFSLDIGMSRSALHKKIKSITGQSTSEFIRTIRIKRAATLMLSGQYSITEIIFMVGFSDAKYFRTCFKKQFGQTPSKYIKDFKGKQRTKNN</sequence>
<dbReference type="InterPro" id="IPR018062">
    <property type="entry name" value="HTH_AraC-typ_CS"/>
</dbReference>
<evidence type="ECO:0000256" key="1">
    <source>
        <dbReference type="ARBA" id="ARBA00000085"/>
    </source>
</evidence>
<keyword evidence="8" id="KW-1133">Transmembrane helix</keyword>
<dbReference type="InterPro" id="IPR005467">
    <property type="entry name" value="His_kinase_dom"/>
</dbReference>
<dbReference type="PANTHER" id="PTHR43547">
    <property type="entry name" value="TWO-COMPONENT HISTIDINE KINASE"/>
    <property type="match status" value="1"/>
</dbReference>
<evidence type="ECO:0000313" key="12">
    <source>
        <dbReference type="EMBL" id="MFD2725433.1"/>
    </source>
</evidence>
<evidence type="ECO:0000259" key="9">
    <source>
        <dbReference type="PROSITE" id="PS01124"/>
    </source>
</evidence>
<evidence type="ECO:0000256" key="2">
    <source>
        <dbReference type="ARBA" id="ARBA00012438"/>
    </source>
</evidence>
<keyword evidence="13" id="KW-1185">Reference proteome</keyword>
<feature type="transmembrane region" description="Helical" evidence="8">
    <location>
        <begin position="840"/>
        <end position="861"/>
    </location>
</feature>
<dbReference type="InterPro" id="IPR011006">
    <property type="entry name" value="CheY-like_superfamily"/>
</dbReference>
<dbReference type="SMART" id="SM00342">
    <property type="entry name" value="HTH_ARAC"/>
    <property type="match status" value="1"/>
</dbReference>
<dbReference type="Pfam" id="PF02518">
    <property type="entry name" value="HATPase_c"/>
    <property type="match status" value="1"/>
</dbReference>
<evidence type="ECO:0000259" key="11">
    <source>
        <dbReference type="PROSITE" id="PS50110"/>
    </source>
</evidence>
<dbReference type="Gene3D" id="3.40.50.2300">
    <property type="match status" value="1"/>
</dbReference>
<dbReference type="EC" id="2.7.13.3" evidence="2"/>
<dbReference type="SUPFAM" id="SSF55874">
    <property type="entry name" value="ATPase domain of HSP90 chaperone/DNA topoisomerase II/histidine kinase"/>
    <property type="match status" value="1"/>
</dbReference>
<dbReference type="PROSITE" id="PS50109">
    <property type="entry name" value="HIS_KIN"/>
    <property type="match status" value="1"/>
</dbReference>
<dbReference type="Pfam" id="PF00072">
    <property type="entry name" value="Response_reg"/>
    <property type="match status" value="1"/>
</dbReference>
<evidence type="ECO:0000256" key="7">
    <source>
        <dbReference type="PROSITE-ProRule" id="PRU00169"/>
    </source>
</evidence>
<dbReference type="SUPFAM" id="SSF46689">
    <property type="entry name" value="Homeodomain-like"/>
    <property type="match status" value="1"/>
</dbReference>
<evidence type="ECO:0000256" key="5">
    <source>
        <dbReference type="ARBA" id="ARBA00023125"/>
    </source>
</evidence>
<dbReference type="InterPro" id="IPR003594">
    <property type="entry name" value="HATPase_dom"/>
</dbReference>
<feature type="domain" description="Response regulatory" evidence="11">
    <location>
        <begin position="1169"/>
        <end position="1284"/>
    </location>
</feature>
<dbReference type="Pfam" id="PF00512">
    <property type="entry name" value="HisKA"/>
    <property type="match status" value="1"/>
</dbReference>
<keyword evidence="8" id="KW-0812">Transmembrane</keyword>
<dbReference type="SUPFAM" id="SSF52172">
    <property type="entry name" value="CheY-like"/>
    <property type="match status" value="1"/>
</dbReference>
<dbReference type="Pfam" id="PF12833">
    <property type="entry name" value="HTH_18"/>
    <property type="match status" value="1"/>
</dbReference>